<dbReference type="InterPro" id="IPR033881">
    <property type="entry name" value="vWA_BatA_type"/>
</dbReference>
<reference evidence="2 3" key="1">
    <citation type="submission" date="2019-03" db="EMBL/GenBank/DDBJ databases">
        <title>Luteimonas zhaokaii sp.nov., isolated from the rectal contents of Plateau pika in Yushu, Qinghai Province, China.</title>
        <authorList>
            <person name="Zhang G."/>
        </authorList>
    </citation>
    <scope>NUCLEOTIDE SEQUENCE [LARGE SCALE GENOMIC DNA]</scope>
    <source>
        <strain evidence="2 3">THG-MD21</strain>
    </source>
</reference>
<dbReference type="InterPro" id="IPR036465">
    <property type="entry name" value="vWFA_dom_sf"/>
</dbReference>
<protein>
    <submittedName>
        <fullName evidence="2">VWA domain-containing protein</fullName>
    </submittedName>
</protein>
<dbReference type="SUPFAM" id="SSF53300">
    <property type="entry name" value="vWA-like"/>
    <property type="match status" value="1"/>
</dbReference>
<dbReference type="PANTHER" id="PTHR22550">
    <property type="entry name" value="SPORE GERMINATION PROTEIN"/>
    <property type="match status" value="1"/>
</dbReference>
<proteinExistence type="predicted"/>
<dbReference type="RefSeq" id="WP_133393274.1">
    <property type="nucleotide sequence ID" value="NZ_SMTG01000002.1"/>
</dbReference>
<name>A0A4V3AP22_9GAMM</name>
<dbReference type="EMBL" id="SMTG01000002">
    <property type="protein sequence ID" value="TDK33872.1"/>
    <property type="molecule type" value="Genomic_DNA"/>
</dbReference>
<dbReference type="SMART" id="SM00327">
    <property type="entry name" value="VWA"/>
    <property type="match status" value="1"/>
</dbReference>
<gene>
    <name evidence="2" type="ORF">E2F49_07785</name>
</gene>
<feature type="domain" description="VWFA" evidence="1">
    <location>
        <begin position="100"/>
        <end position="293"/>
    </location>
</feature>
<dbReference type="InterPro" id="IPR002035">
    <property type="entry name" value="VWF_A"/>
</dbReference>
<keyword evidence="3" id="KW-1185">Reference proteome</keyword>
<organism evidence="2 3">
    <name type="scientific">Luteimonas terrae</name>
    <dbReference type="NCBI Taxonomy" id="1530191"/>
    <lineage>
        <taxon>Bacteria</taxon>
        <taxon>Pseudomonadati</taxon>
        <taxon>Pseudomonadota</taxon>
        <taxon>Gammaproteobacteria</taxon>
        <taxon>Lysobacterales</taxon>
        <taxon>Lysobacteraceae</taxon>
        <taxon>Luteimonas</taxon>
    </lineage>
</organism>
<dbReference type="PROSITE" id="PS50234">
    <property type="entry name" value="VWFA"/>
    <property type="match status" value="1"/>
</dbReference>
<dbReference type="InterPro" id="IPR050768">
    <property type="entry name" value="UPF0353/GerABKA_families"/>
</dbReference>
<dbReference type="PANTHER" id="PTHR22550:SF18">
    <property type="entry name" value="VWFA DOMAIN-CONTAINING PROTEIN"/>
    <property type="match status" value="1"/>
</dbReference>
<dbReference type="AlphaFoldDB" id="A0A4V3AP22"/>
<dbReference type="CDD" id="cd01467">
    <property type="entry name" value="vWA_BatA_type"/>
    <property type="match status" value="1"/>
</dbReference>
<dbReference type="Pfam" id="PF00092">
    <property type="entry name" value="VWA"/>
    <property type="match status" value="1"/>
</dbReference>
<accession>A0A4V3AP22</accession>
<evidence type="ECO:0000259" key="1">
    <source>
        <dbReference type="PROSITE" id="PS50234"/>
    </source>
</evidence>
<evidence type="ECO:0000313" key="2">
    <source>
        <dbReference type="EMBL" id="TDK33872.1"/>
    </source>
</evidence>
<sequence length="340" mass="36836">MTGDAGNWMQALREVFAWPWWLLAIPLPWLVRRFAPAAQRGGSALRVPYGGLEAMTTSRTRPGISPTPWLLWIAWCLLCIAAARPLQWGEVEQPPRSARDLMLAVDLSGSMSEEDMYVGRRAVDRLTAAKAVIADFLERRAGDRIGLIVFGQRAYAMTPMTLDRESVRQQLDATVVGLVGRETAIGDAVGLAVKRLQDAPRGQRLLILLTDGVSNAGALTPDKAAELARDAGVRVHTIAFGSEAGAGGMFGFQMPGSEPAIDEASLQRIADVTGGRAFRARDTAELAGIYGEIDRLEPVAQPGPALRPRIERYPVPLAIACGVLLLALLPRLRVRREVST</sequence>
<dbReference type="Gene3D" id="3.40.50.410">
    <property type="entry name" value="von Willebrand factor, type A domain"/>
    <property type="match status" value="1"/>
</dbReference>
<dbReference type="OrthoDB" id="6206554at2"/>
<comment type="caution">
    <text evidence="2">The sequence shown here is derived from an EMBL/GenBank/DDBJ whole genome shotgun (WGS) entry which is preliminary data.</text>
</comment>
<dbReference type="Proteomes" id="UP000295543">
    <property type="component" value="Unassembled WGS sequence"/>
</dbReference>
<evidence type="ECO:0000313" key="3">
    <source>
        <dbReference type="Proteomes" id="UP000295543"/>
    </source>
</evidence>